<dbReference type="EMBL" id="CAJGYO010000013">
    <property type="protein sequence ID" value="CAD6265149.1"/>
    <property type="molecule type" value="Genomic_DNA"/>
</dbReference>
<protein>
    <submittedName>
        <fullName evidence="2">Uncharacterized protein</fullName>
    </submittedName>
</protein>
<name>A0A811R521_9POAL</name>
<evidence type="ECO:0000313" key="2">
    <source>
        <dbReference type="EMBL" id="CAD6265149.1"/>
    </source>
</evidence>
<feature type="region of interest" description="Disordered" evidence="1">
    <location>
        <begin position="97"/>
        <end position="146"/>
    </location>
</feature>
<accession>A0A811R521</accession>
<feature type="region of interest" description="Disordered" evidence="1">
    <location>
        <begin position="1"/>
        <end position="39"/>
    </location>
</feature>
<evidence type="ECO:0000256" key="1">
    <source>
        <dbReference type="SAM" id="MobiDB-lite"/>
    </source>
</evidence>
<dbReference type="AlphaFoldDB" id="A0A811R521"/>
<feature type="compositionally biased region" description="Basic and acidic residues" evidence="1">
    <location>
        <begin position="1"/>
        <end position="23"/>
    </location>
</feature>
<dbReference type="Proteomes" id="UP000604825">
    <property type="component" value="Unassembled WGS sequence"/>
</dbReference>
<sequence length="146" mass="16061">MNHDAITDNEPRRHVNSDNDRHSGKTAPHHAQLSRPCRGAEQAVQLKLCLGPPIQGRTWGAPPPHHRTLSEPLSSAATLSSLTFFLPSISVSLQYPPQLADGVNEPEDEDAGGEYREFDPKDPNFQQEFAEDVDGGKSNLIPFDAR</sequence>
<comment type="caution">
    <text evidence="2">The sequence shown here is derived from an EMBL/GenBank/DDBJ whole genome shotgun (WGS) entry which is preliminary data.</text>
</comment>
<gene>
    <name evidence="2" type="ORF">NCGR_LOCUS48454</name>
</gene>
<proteinExistence type="predicted"/>
<evidence type="ECO:0000313" key="3">
    <source>
        <dbReference type="Proteomes" id="UP000604825"/>
    </source>
</evidence>
<keyword evidence="3" id="KW-1185">Reference proteome</keyword>
<organism evidence="2 3">
    <name type="scientific">Miscanthus lutarioriparius</name>
    <dbReference type="NCBI Taxonomy" id="422564"/>
    <lineage>
        <taxon>Eukaryota</taxon>
        <taxon>Viridiplantae</taxon>
        <taxon>Streptophyta</taxon>
        <taxon>Embryophyta</taxon>
        <taxon>Tracheophyta</taxon>
        <taxon>Spermatophyta</taxon>
        <taxon>Magnoliopsida</taxon>
        <taxon>Liliopsida</taxon>
        <taxon>Poales</taxon>
        <taxon>Poaceae</taxon>
        <taxon>PACMAD clade</taxon>
        <taxon>Panicoideae</taxon>
        <taxon>Andropogonodae</taxon>
        <taxon>Andropogoneae</taxon>
        <taxon>Saccharinae</taxon>
        <taxon>Miscanthus</taxon>
    </lineage>
</organism>
<feature type="compositionally biased region" description="Basic and acidic residues" evidence="1">
    <location>
        <begin position="113"/>
        <end position="122"/>
    </location>
</feature>
<reference evidence="2" key="1">
    <citation type="submission" date="2020-10" db="EMBL/GenBank/DDBJ databases">
        <authorList>
            <person name="Han B."/>
            <person name="Lu T."/>
            <person name="Zhao Q."/>
            <person name="Huang X."/>
            <person name="Zhao Y."/>
        </authorList>
    </citation>
    <scope>NUCLEOTIDE SEQUENCE</scope>
</reference>